<name>A0A162UM00_9CLOT</name>
<dbReference type="Pfam" id="PF07872">
    <property type="entry name" value="DUF1659"/>
    <property type="match status" value="1"/>
</dbReference>
<accession>A0A162UM00</accession>
<keyword evidence="3" id="KW-1185">Reference proteome</keyword>
<dbReference type="EMBL" id="LWAE01000001">
    <property type="protein sequence ID" value="KZL94065.1"/>
    <property type="molecule type" value="Genomic_DNA"/>
</dbReference>
<comment type="caution">
    <text evidence="2">The sequence shown here is derived from an EMBL/GenBank/DDBJ whole genome shotgun (WGS) entry which is preliminary data.</text>
</comment>
<dbReference type="Proteomes" id="UP000076603">
    <property type="component" value="Unassembled WGS sequence"/>
</dbReference>
<evidence type="ECO:0000313" key="2">
    <source>
        <dbReference type="EMBL" id="KZL94065.1"/>
    </source>
</evidence>
<dbReference type="PATRIC" id="fig|1121326.3.peg.1079"/>
<reference evidence="2 3" key="1">
    <citation type="submission" date="2016-04" db="EMBL/GenBank/DDBJ databases">
        <title>Genome sequence of Clostridium magnum DSM 2767.</title>
        <authorList>
            <person name="Poehlein A."/>
            <person name="Uhlig R."/>
            <person name="Fischer R."/>
            <person name="Bahl H."/>
            <person name="Daniel R."/>
        </authorList>
    </citation>
    <scope>NUCLEOTIDE SEQUENCE [LARGE SCALE GENOMIC DNA]</scope>
    <source>
        <strain evidence="2 3">DSM 2767</strain>
    </source>
</reference>
<dbReference type="InterPro" id="IPR012454">
    <property type="entry name" value="DUF1659"/>
</dbReference>
<evidence type="ECO:0000259" key="1">
    <source>
        <dbReference type="Pfam" id="PF07872"/>
    </source>
</evidence>
<gene>
    <name evidence="2" type="ORF">CLMAG_11180</name>
</gene>
<dbReference type="RefSeq" id="WP_066619003.1">
    <property type="nucleotide sequence ID" value="NZ_FQXL01000010.1"/>
</dbReference>
<evidence type="ECO:0000313" key="3">
    <source>
        <dbReference type="Proteomes" id="UP000076603"/>
    </source>
</evidence>
<dbReference type="OrthoDB" id="1955198at2"/>
<sequence length="74" mass="8094">MAAIVTKLSSTLVLKYNDGVDAEGKDIIKSQRFAKVKTTAVEQDILDVTLEMEKLLGKTLNEVIREDQSGITAV</sequence>
<dbReference type="AlphaFoldDB" id="A0A162UM00"/>
<organism evidence="2 3">
    <name type="scientific">Clostridium magnum DSM 2767</name>
    <dbReference type="NCBI Taxonomy" id="1121326"/>
    <lineage>
        <taxon>Bacteria</taxon>
        <taxon>Bacillati</taxon>
        <taxon>Bacillota</taxon>
        <taxon>Clostridia</taxon>
        <taxon>Eubacteriales</taxon>
        <taxon>Clostridiaceae</taxon>
        <taxon>Clostridium</taxon>
    </lineage>
</organism>
<protein>
    <recommendedName>
        <fullName evidence="1">DUF1659 domain-containing protein</fullName>
    </recommendedName>
</protein>
<feature type="domain" description="DUF1659" evidence="1">
    <location>
        <begin position="4"/>
        <end position="72"/>
    </location>
</feature>
<proteinExistence type="predicted"/>
<dbReference type="STRING" id="1121326.CLMAG_11180"/>